<evidence type="ECO:0000313" key="3">
    <source>
        <dbReference type="Proteomes" id="UP000655443"/>
    </source>
</evidence>
<dbReference type="EMBL" id="BMVG01000041">
    <property type="protein sequence ID" value="GHE13452.1"/>
    <property type="molecule type" value="Genomic_DNA"/>
</dbReference>
<evidence type="ECO:0000313" key="2">
    <source>
        <dbReference type="EMBL" id="GHE13452.1"/>
    </source>
</evidence>
<dbReference type="InterPro" id="IPR050627">
    <property type="entry name" value="Nitroreductase/BluB"/>
</dbReference>
<dbReference type="PANTHER" id="PTHR23026">
    <property type="entry name" value="NADPH NITROREDUCTASE"/>
    <property type="match status" value="1"/>
</dbReference>
<dbReference type="RefSeq" id="WP_189958544.1">
    <property type="nucleotide sequence ID" value="NZ_BMVG01000041.1"/>
</dbReference>
<feature type="domain" description="Nitroreductase" evidence="1">
    <location>
        <begin position="122"/>
        <end position="312"/>
    </location>
</feature>
<accession>A0A918YRS6</accession>
<reference evidence="2" key="2">
    <citation type="submission" date="2020-09" db="EMBL/GenBank/DDBJ databases">
        <authorList>
            <person name="Sun Q."/>
            <person name="Ohkuma M."/>
        </authorList>
    </citation>
    <scope>NUCLEOTIDE SEQUENCE</scope>
    <source>
        <strain evidence="2">JCM 4714</strain>
    </source>
</reference>
<dbReference type="Proteomes" id="UP000655443">
    <property type="component" value="Unassembled WGS sequence"/>
</dbReference>
<proteinExistence type="predicted"/>
<gene>
    <name evidence="2" type="ORF">GCM10010339_80430</name>
</gene>
<dbReference type="InterPro" id="IPR029479">
    <property type="entry name" value="Nitroreductase"/>
</dbReference>
<name>A0A918YRS6_9ACTN</name>
<comment type="caution">
    <text evidence="2">The sequence shown here is derived from an EMBL/GenBank/DDBJ whole genome shotgun (WGS) entry which is preliminary data.</text>
</comment>
<organism evidence="2 3">
    <name type="scientific">Streptomyces alanosinicus</name>
    <dbReference type="NCBI Taxonomy" id="68171"/>
    <lineage>
        <taxon>Bacteria</taxon>
        <taxon>Bacillati</taxon>
        <taxon>Actinomycetota</taxon>
        <taxon>Actinomycetes</taxon>
        <taxon>Kitasatosporales</taxon>
        <taxon>Streptomycetaceae</taxon>
        <taxon>Streptomyces</taxon>
    </lineage>
</organism>
<reference evidence="2" key="1">
    <citation type="journal article" date="2014" name="Int. J. Syst. Evol. Microbiol.">
        <title>Complete genome sequence of Corynebacterium casei LMG S-19264T (=DSM 44701T), isolated from a smear-ripened cheese.</title>
        <authorList>
            <consortium name="US DOE Joint Genome Institute (JGI-PGF)"/>
            <person name="Walter F."/>
            <person name="Albersmeier A."/>
            <person name="Kalinowski J."/>
            <person name="Ruckert C."/>
        </authorList>
    </citation>
    <scope>NUCLEOTIDE SEQUENCE</scope>
    <source>
        <strain evidence="2">JCM 4714</strain>
    </source>
</reference>
<dbReference type="AlphaFoldDB" id="A0A918YRS6"/>
<dbReference type="GO" id="GO:0016491">
    <property type="term" value="F:oxidoreductase activity"/>
    <property type="evidence" value="ECO:0007669"/>
    <property type="project" value="InterPro"/>
</dbReference>
<dbReference type="NCBIfam" id="NF047509">
    <property type="entry name" value="Rv3131_FMN_oxido"/>
    <property type="match status" value="1"/>
</dbReference>
<dbReference type="Pfam" id="PF00881">
    <property type="entry name" value="Nitroreductase"/>
    <property type="match status" value="1"/>
</dbReference>
<dbReference type="PANTHER" id="PTHR23026:SF123">
    <property type="entry name" value="NAD(P)H NITROREDUCTASE RV3131-RELATED"/>
    <property type="match status" value="1"/>
</dbReference>
<dbReference type="InterPro" id="IPR000415">
    <property type="entry name" value="Nitroreductase-like"/>
</dbReference>
<keyword evidence="3" id="KW-1185">Reference proteome</keyword>
<evidence type="ECO:0000259" key="1">
    <source>
        <dbReference type="Pfam" id="PF00881"/>
    </source>
</evidence>
<protein>
    <submittedName>
        <fullName evidence="2">Nitroreductase</fullName>
    </submittedName>
</protein>
<sequence>MGTQQLDTKIVAEMVAEAVLAPSMHNAQPWRFRHVASESALLVLADLDRAMPRSDPGNRALHIGCGAALFNLRVAAVHAGCAPVVRLLPDPAEPLVLASVQLGEAHPPGTDEDGLARLYPAIRERHTSRYPFEERDIPQDVRAALHRAADHEGAELLFPGPWHAETVRELVHDAESRDALNPEGMEDLYCWTRLGPEAETAVDGVPEYAFGPRLRDGKAPLRDFAGRRPVADRGTTAFERNPHLALLSTPGDAPAEWLRAGQALERVLLEATSAGLATSLTSHALESPDLRLLARDPVAGRGHVQMVLRIGYGPQGPATPRRPVRDVLDLV</sequence>
<dbReference type="SUPFAM" id="SSF55469">
    <property type="entry name" value="FMN-dependent nitroreductase-like"/>
    <property type="match status" value="2"/>
</dbReference>
<dbReference type="Gene3D" id="3.40.109.10">
    <property type="entry name" value="NADH Oxidase"/>
    <property type="match status" value="2"/>
</dbReference>